<keyword evidence="2" id="KW-1133">Transmembrane helix</keyword>
<organism evidence="3 4">
    <name type="scientific">Blastococcus haudaquaticus</name>
    <dbReference type="NCBI Taxonomy" id="1938745"/>
    <lineage>
        <taxon>Bacteria</taxon>
        <taxon>Bacillati</taxon>
        <taxon>Actinomycetota</taxon>
        <taxon>Actinomycetes</taxon>
        <taxon>Geodermatophilales</taxon>
        <taxon>Geodermatophilaceae</taxon>
        <taxon>Blastococcus</taxon>
    </lineage>
</organism>
<evidence type="ECO:0000313" key="3">
    <source>
        <dbReference type="EMBL" id="SOE00385.1"/>
    </source>
</evidence>
<dbReference type="Proteomes" id="UP000219482">
    <property type="component" value="Unassembled WGS sequence"/>
</dbReference>
<keyword evidence="4" id="KW-1185">Reference proteome</keyword>
<feature type="transmembrane region" description="Helical" evidence="2">
    <location>
        <begin position="6"/>
        <end position="29"/>
    </location>
</feature>
<reference evidence="4" key="1">
    <citation type="submission" date="2017-09" db="EMBL/GenBank/DDBJ databases">
        <authorList>
            <person name="Varghese N."/>
            <person name="Submissions S."/>
        </authorList>
    </citation>
    <scope>NUCLEOTIDE SEQUENCE [LARGE SCALE GENOMIC DNA]</scope>
    <source>
        <strain evidence="4">DSM 44270</strain>
    </source>
</reference>
<dbReference type="EMBL" id="OCNK01000003">
    <property type="protein sequence ID" value="SOE00385.1"/>
    <property type="molecule type" value="Genomic_DNA"/>
</dbReference>
<accession>A0A286GXW9</accession>
<keyword evidence="2" id="KW-0812">Transmembrane</keyword>
<proteinExistence type="predicted"/>
<keyword evidence="2" id="KW-0472">Membrane</keyword>
<feature type="region of interest" description="Disordered" evidence="1">
    <location>
        <begin position="44"/>
        <end position="65"/>
    </location>
</feature>
<dbReference type="AlphaFoldDB" id="A0A286GXW9"/>
<gene>
    <name evidence="3" type="ORF">SAMN06272739_2567</name>
</gene>
<feature type="compositionally biased region" description="Basic and acidic residues" evidence="1">
    <location>
        <begin position="44"/>
        <end position="55"/>
    </location>
</feature>
<evidence type="ECO:0000256" key="1">
    <source>
        <dbReference type="SAM" id="MobiDB-lite"/>
    </source>
</evidence>
<name>A0A286GXW9_9ACTN</name>
<feature type="compositionally biased region" description="Basic residues" evidence="1">
    <location>
        <begin position="56"/>
        <end position="65"/>
    </location>
</feature>
<evidence type="ECO:0000313" key="4">
    <source>
        <dbReference type="Proteomes" id="UP000219482"/>
    </source>
</evidence>
<evidence type="ECO:0000256" key="2">
    <source>
        <dbReference type="SAM" id="Phobius"/>
    </source>
</evidence>
<sequence length="65" mass="7590">MAWWGWLLAAWTVIACAVALWLALAIRLAEDREWLRRGGVDRRKHPRVQEPEPSMRGRRAAGLRR</sequence>
<protein>
    <submittedName>
        <fullName evidence="3">Uncharacterized protein</fullName>
    </submittedName>
</protein>